<dbReference type="Pfam" id="PF07589">
    <property type="entry name" value="PEP-CTERM"/>
    <property type="match status" value="1"/>
</dbReference>
<evidence type="ECO:0000313" key="3">
    <source>
        <dbReference type="EMBL" id="MBD2345468.1"/>
    </source>
</evidence>
<accession>A0ABR8CSX7</accession>
<evidence type="ECO:0000313" key="4">
    <source>
        <dbReference type="Proteomes" id="UP000607281"/>
    </source>
</evidence>
<dbReference type="NCBIfam" id="NF033947">
    <property type="entry name" value="PEP-cistern"/>
    <property type="match status" value="1"/>
</dbReference>
<dbReference type="InterPro" id="IPR026374">
    <property type="entry name" value="Cyano_PEP"/>
</dbReference>
<protein>
    <submittedName>
        <fullName evidence="3">Cistern family PEP-CTERM protein</fullName>
    </submittedName>
</protein>
<reference evidence="3 4" key="1">
    <citation type="journal article" date="2020" name="ISME J.">
        <title>Comparative genomics reveals insights into cyanobacterial evolution and habitat adaptation.</title>
        <authorList>
            <person name="Chen M.Y."/>
            <person name="Teng W.K."/>
            <person name="Zhao L."/>
            <person name="Hu C.X."/>
            <person name="Zhou Y.K."/>
            <person name="Han B.P."/>
            <person name="Song L.R."/>
            <person name="Shu W.S."/>
        </authorList>
    </citation>
    <scope>NUCLEOTIDE SEQUENCE [LARGE SCALE GENOMIC DNA]</scope>
    <source>
        <strain evidence="3 4">FACHB-260</strain>
    </source>
</reference>
<proteinExistence type="predicted"/>
<sequence>MMKYTSVFSALLIGASVAVTASAFAPAQAISITTAPGAGGNPSGQTLYQAEISKANDIGKTFEIDWYLATGTYPPNTLTQPLSATSTWTIVNFTNNALTLQISLTNTTPTTPNDINARLTSYAFGVNPEATSIDFSDGSNTDTDAFGEARLNPNPTIPSFNQVDIDVCFIAGNNCAGGGGGGLLSGQTDVMNLTVNGNFTDDKAFLQFFAARFQTGEGSYVLAGKPGEPVPEPITMLGLGVGTAGLGALKRKYGNKEAKAKVAV</sequence>
<name>A0ABR8CSX7_9NOST</name>
<feature type="signal peptide" evidence="1">
    <location>
        <begin position="1"/>
        <end position="21"/>
    </location>
</feature>
<dbReference type="RefSeq" id="WP_190407903.1">
    <property type="nucleotide sequence ID" value="NZ_JACJRF010000025.1"/>
</dbReference>
<evidence type="ECO:0000256" key="1">
    <source>
        <dbReference type="SAM" id="SignalP"/>
    </source>
</evidence>
<dbReference type="InterPro" id="IPR013424">
    <property type="entry name" value="Ice-binding_C"/>
</dbReference>
<keyword evidence="1" id="KW-0732">Signal</keyword>
<comment type="caution">
    <text evidence="3">The sequence shown here is derived from an EMBL/GenBank/DDBJ whole genome shotgun (WGS) entry which is preliminary data.</text>
</comment>
<gene>
    <name evidence="3" type="ORF">H6G18_15125</name>
</gene>
<evidence type="ECO:0000259" key="2">
    <source>
        <dbReference type="Pfam" id="PF07589"/>
    </source>
</evidence>
<dbReference type="NCBIfam" id="TIGR04155">
    <property type="entry name" value="cyano_PEP"/>
    <property type="match status" value="1"/>
</dbReference>
<feature type="domain" description="Ice-binding protein C-terminal" evidence="2">
    <location>
        <begin position="229"/>
        <end position="252"/>
    </location>
</feature>
<dbReference type="EMBL" id="JACJRF010000025">
    <property type="protein sequence ID" value="MBD2345468.1"/>
    <property type="molecule type" value="Genomic_DNA"/>
</dbReference>
<keyword evidence="4" id="KW-1185">Reference proteome</keyword>
<dbReference type="NCBIfam" id="TIGR02595">
    <property type="entry name" value="PEP_CTERM"/>
    <property type="match status" value="1"/>
</dbReference>
<organism evidence="3 4">
    <name type="scientific">Anabaena subtropica FACHB-260</name>
    <dbReference type="NCBI Taxonomy" id="2692884"/>
    <lineage>
        <taxon>Bacteria</taxon>
        <taxon>Bacillati</taxon>
        <taxon>Cyanobacteriota</taxon>
        <taxon>Cyanophyceae</taxon>
        <taxon>Nostocales</taxon>
        <taxon>Nostocaceae</taxon>
        <taxon>Anabaena</taxon>
    </lineage>
</organism>
<dbReference type="Proteomes" id="UP000607281">
    <property type="component" value="Unassembled WGS sequence"/>
</dbReference>
<feature type="chain" id="PRO_5047013232" evidence="1">
    <location>
        <begin position="22"/>
        <end position="264"/>
    </location>
</feature>